<comment type="function">
    <text evidence="1">Replicates the viral genome, host DNA polymerases cannot substitute for the viral enzyme in this process.</text>
</comment>
<dbReference type="InterPro" id="IPR006172">
    <property type="entry name" value="DNA-dir_DNA_pol_B"/>
</dbReference>
<dbReference type="InterPro" id="IPR023211">
    <property type="entry name" value="DNA_pol_palm_dom_sf"/>
</dbReference>
<keyword evidence="7" id="KW-0235">DNA replication</keyword>
<evidence type="ECO:0000256" key="2">
    <source>
        <dbReference type="ARBA" id="ARBA00005755"/>
    </source>
</evidence>
<reference evidence="14" key="2">
    <citation type="journal article" date="2016" name="Genome Announc.">
        <title>Complete Genome Sequences of Seven Helicoverpa armigera SNPV-AC53-Derived Strains.</title>
        <authorList>
            <person name="Noune C."/>
            <person name="Hauxwell C."/>
        </authorList>
    </citation>
    <scope>NUCLEOTIDE SEQUENCE</scope>
    <source>
        <strain evidence="14">AC53C6</strain>
        <strain evidence="15">AC53C9</strain>
        <strain evidence="18">AC53T5</strain>
    </source>
</reference>
<dbReference type="Pfam" id="PF03104">
    <property type="entry name" value="DNA_pol_B_exo1"/>
    <property type="match status" value="1"/>
</dbReference>
<evidence type="ECO:0000256" key="6">
    <source>
        <dbReference type="ARBA" id="ARBA00022932"/>
    </source>
</evidence>
<dbReference type="PANTHER" id="PTHR10322:SF23">
    <property type="entry name" value="DNA POLYMERASE DELTA CATALYTIC SUBUNIT"/>
    <property type="match status" value="1"/>
</dbReference>
<evidence type="ECO:0000256" key="5">
    <source>
        <dbReference type="ARBA" id="ARBA00022695"/>
    </source>
</evidence>
<evidence type="ECO:0000256" key="3">
    <source>
        <dbReference type="ARBA" id="ARBA00012417"/>
    </source>
</evidence>
<sequence length="1020" mass="119228">MDIALLTWNDLIGQLLRFGNRQHRTVIEPEDVFRIVRMTYYDNCLLIFFTGYVSSDPTKIFQFYMETKCDLYSYRRCYNVHTNNECRYKCKSYKTFVMPGLRGSYNERINIVHYKRTPSKHDRNNNKNCLDSFLKDINRVHMQTDLMEGNYVQFKQRQCVTDHRLCLQSNDNTFKDIFTVIDPDSLKREIVPVIACYDIETHSDGQRFSSATVDNIISISIVVRRDGVDKRICLYYMDDTAKDIKWNTDNDAINAAEIWAVHFKKESDMLKAFFSLFPLLNMDFLLDYNGDRFDLPFILERVKRLNSGKEIVIKRYDLSPVAIKTEQLCDKFQNKINTHYFTYYVHVDLYQFLSSDSEQNDVENFQLNTVAKHYLNMQKVDLKITDMLRRYNEKLMKDIIVYNVQDCVLPIDLFLKLEIMDFMYTQCMLLYLCTDDVLRNISHKVNVVLFHKALINTRYDEKRNCTVPEPYFFNKHDLSVTSGRKRNAAGDSVDDQQMVDLSLLQRRPVPVDMIPSNAVKLCGKRQRCVYKGGKVLEPQPGFKQWVVTLDFNSLYLSIMMYEGICLSNVFVAQDDNVYLHKDLDAVNPKLLRELLDLRAKYKNRRDKHEPGTFQYNLNDKIQNAVKRIANSIYGYFGIFFKPLANYITKIGREKLTEAIVRIQAMSNRADILKDFNLSRINFRVIYGDTDSSFIQVDFEKTDIPIKDQHNTIKTIVNDYVLKTLNSSWNGYKMALENVMLSLILLKKKKYCYLNSEQRIKYKGWLVKKDMPLFMRKSFRQVVDSYLHGHSLACGLALLTKLMTEYYDNFGVNNNYNEYGFSMTYNENSTSAKKRKTTTVSTSTRPNVLTIAKKCYEDLKGSGTDFLPTNGDRIPYVLIDVEGSVTQKAFPLKLFDSSYNTINWIKHMGILCTFFNELIEVFGDSETFQYYFDQITSVFMAQQRYDVKYPVLVTINPKKLQTADDSDDDSDDKESNVDDANQCKPIPNHTTKFALHKRQKSKMTKSMIIDNECSVCKSAVC</sequence>
<evidence type="ECO:0000256" key="8">
    <source>
        <dbReference type="ARBA" id="ARBA00023125"/>
    </source>
</evidence>
<dbReference type="Gene3D" id="3.30.420.10">
    <property type="entry name" value="Ribonuclease H-like superfamily/Ribonuclease H"/>
    <property type="match status" value="1"/>
</dbReference>
<keyword evidence="8" id="KW-0238">DNA-binding</keyword>
<evidence type="ECO:0000313" key="14">
    <source>
        <dbReference type="EMBL" id="AMN15625.1"/>
    </source>
</evidence>
<dbReference type="InterPro" id="IPR042087">
    <property type="entry name" value="DNA_pol_B_thumb"/>
</dbReference>
<evidence type="ECO:0000256" key="4">
    <source>
        <dbReference type="ARBA" id="ARBA00022679"/>
    </source>
</evidence>
<dbReference type="InterPro" id="IPR006133">
    <property type="entry name" value="DNA-dir_DNA_pol_B_exonuc"/>
</dbReference>
<dbReference type="EMBL" id="KU738899">
    <property type="protein sequence ID" value="AMN15625.1"/>
    <property type="molecule type" value="Genomic_DNA"/>
</dbReference>
<protein>
    <recommendedName>
        <fullName evidence="3">DNA-directed DNA polymerase</fullName>
        <ecNumber evidence="3">2.7.7.7</ecNumber>
    </recommendedName>
</protein>
<organism evidence="13">
    <name type="scientific">Helicoverpa SNPV AC53</name>
    <dbReference type="NCBI Taxonomy" id="1569367"/>
    <lineage>
        <taxon>Viruses</taxon>
        <taxon>Viruses incertae sedis</taxon>
        <taxon>Naldaviricetes</taxon>
        <taxon>Lefavirales</taxon>
        <taxon>Baculoviridae</taxon>
        <taxon>Alphabaculovirus</taxon>
        <taxon>Alphabaculovirus helarmigerae</taxon>
    </lineage>
</organism>
<gene>
    <name evidence="13" type="ORF">HaSNPV-AC53_068</name>
</gene>
<dbReference type="EC" id="2.7.7.7" evidence="3"/>
<accession>A0A075TT11</accession>
<reference evidence="13" key="1">
    <citation type="journal article" date="2015" name="Genome Announc.">
        <title>Complete Genome Sequences of Helicoverpa armigera Single Nucleopolyhedrovirus Strains AC53 and H25EA1 from Australia.</title>
        <authorList>
            <person name="Noune C."/>
            <person name="Hauxwell C."/>
        </authorList>
    </citation>
    <scope>NUCLEOTIDE SEQUENCE</scope>
    <source>
        <strain evidence="13">AC53</strain>
    </source>
</reference>
<dbReference type="Gene3D" id="1.10.287.690">
    <property type="entry name" value="Helix hairpin bin"/>
    <property type="match status" value="1"/>
</dbReference>
<evidence type="ECO:0000256" key="9">
    <source>
        <dbReference type="ARBA" id="ARBA00049244"/>
    </source>
</evidence>
<dbReference type="PRINTS" id="PR00106">
    <property type="entry name" value="DNAPOLB"/>
</dbReference>
<dbReference type="SUPFAM" id="SSF56672">
    <property type="entry name" value="DNA/RNA polymerases"/>
    <property type="match status" value="1"/>
</dbReference>
<dbReference type="PANTHER" id="PTHR10322">
    <property type="entry name" value="DNA POLYMERASE CATALYTIC SUBUNIT"/>
    <property type="match status" value="1"/>
</dbReference>
<dbReference type="Gene3D" id="3.90.1600.10">
    <property type="entry name" value="Palm domain of DNA polymerase"/>
    <property type="match status" value="1"/>
</dbReference>
<dbReference type="InterPro" id="IPR012337">
    <property type="entry name" value="RNaseH-like_sf"/>
</dbReference>
<dbReference type="EMBL" id="KU738904">
    <property type="protein sequence ID" value="AMN16315.1"/>
    <property type="molecule type" value="Genomic_DNA"/>
</dbReference>
<evidence type="ECO:0000256" key="7">
    <source>
        <dbReference type="ARBA" id="ARBA00023109"/>
    </source>
</evidence>
<feature type="domain" description="DNA-directed DNA polymerase family B exonuclease" evidence="12">
    <location>
        <begin position="135"/>
        <end position="370"/>
    </location>
</feature>
<dbReference type="EMBL" id="KU738900">
    <property type="protein sequence ID" value="AMN15763.1"/>
    <property type="molecule type" value="Genomic_DNA"/>
</dbReference>
<evidence type="ECO:0000313" key="15">
    <source>
        <dbReference type="EMBL" id="AMN15763.1"/>
    </source>
</evidence>
<comment type="similarity">
    <text evidence="2">Belongs to the DNA polymerase type-B family.</text>
</comment>
<dbReference type="Gene3D" id="1.10.132.60">
    <property type="entry name" value="DNA polymerase family B, C-terminal domain"/>
    <property type="match status" value="1"/>
</dbReference>
<name>A0A075TT11_9ABAC</name>
<evidence type="ECO:0000256" key="1">
    <source>
        <dbReference type="ARBA" id="ARBA00002701"/>
    </source>
</evidence>
<dbReference type="InterPro" id="IPR036397">
    <property type="entry name" value="RNaseH_sf"/>
</dbReference>
<proteinExistence type="inferred from homology"/>
<dbReference type="Pfam" id="PF00136">
    <property type="entry name" value="DNA_pol_B"/>
    <property type="match status" value="1"/>
</dbReference>
<dbReference type="EMBL" id="KJ909666">
    <property type="protein sequence ID" value="AIG63109.1"/>
    <property type="molecule type" value="Genomic_DNA"/>
</dbReference>
<evidence type="ECO:0000313" key="17">
    <source>
        <dbReference type="EMBL" id="AMN16177.1"/>
    </source>
</evidence>
<comment type="catalytic activity">
    <reaction evidence="9">
        <text>DNA(n) + a 2'-deoxyribonucleoside 5'-triphosphate = DNA(n+1) + diphosphate</text>
        <dbReference type="Rhea" id="RHEA:22508"/>
        <dbReference type="Rhea" id="RHEA-COMP:17339"/>
        <dbReference type="Rhea" id="RHEA-COMP:17340"/>
        <dbReference type="ChEBI" id="CHEBI:33019"/>
        <dbReference type="ChEBI" id="CHEBI:61560"/>
        <dbReference type="ChEBI" id="CHEBI:173112"/>
        <dbReference type="EC" id="2.7.7.7"/>
    </reaction>
</comment>
<dbReference type="SMART" id="SM00486">
    <property type="entry name" value="POLBc"/>
    <property type="match status" value="1"/>
</dbReference>
<dbReference type="InterPro" id="IPR043502">
    <property type="entry name" value="DNA/RNA_pol_sf"/>
</dbReference>
<feature type="region of interest" description="Disordered" evidence="10">
    <location>
        <begin position="960"/>
        <end position="986"/>
    </location>
</feature>
<evidence type="ECO:0000313" key="16">
    <source>
        <dbReference type="EMBL" id="AMN16039.1"/>
    </source>
</evidence>
<evidence type="ECO:0000256" key="10">
    <source>
        <dbReference type="SAM" id="MobiDB-lite"/>
    </source>
</evidence>
<reference evidence="13" key="3">
    <citation type="submission" date="2016-08" db="EMBL/GenBank/DDBJ databases">
        <authorList>
            <person name="Seilhamer J.J."/>
        </authorList>
    </citation>
    <scope>NUCLEOTIDE SEQUENCE</scope>
    <source>
        <strain evidence="13">AC53</strain>
        <strain evidence="16">AC53T4.1</strain>
        <strain evidence="17">AC53T4.2</strain>
    </source>
</reference>
<dbReference type="EMBL" id="KU738902">
    <property type="protein sequence ID" value="AMN16039.1"/>
    <property type="molecule type" value="Genomic_DNA"/>
</dbReference>
<dbReference type="GO" id="GO:0003887">
    <property type="term" value="F:DNA-directed DNA polymerase activity"/>
    <property type="evidence" value="ECO:0007669"/>
    <property type="project" value="UniProtKB-KW"/>
</dbReference>
<dbReference type="GO" id="GO:0006261">
    <property type="term" value="P:DNA-templated DNA replication"/>
    <property type="evidence" value="ECO:0007669"/>
    <property type="project" value="TreeGrafter"/>
</dbReference>
<dbReference type="GO" id="GO:0003677">
    <property type="term" value="F:DNA binding"/>
    <property type="evidence" value="ECO:0007669"/>
    <property type="project" value="UniProtKB-KW"/>
</dbReference>
<dbReference type="InterPro" id="IPR050240">
    <property type="entry name" value="DNA_pol_type-B"/>
</dbReference>
<dbReference type="GO" id="GO:0000166">
    <property type="term" value="F:nucleotide binding"/>
    <property type="evidence" value="ECO:0007669"/>
    <property type="project" value="InterPro"/>
</dbReference>
<dbReference type="InterPro" id="IPR006134">
    <property type="entry name" value="DNA-dir_DNA_pol_B_multi_dom"/>
</dbReference>
<dbReference type="EMBL" id="KU738903">
    <property type="protein sequence ID" value="AMN16177.1"/>
    <property type="molecule type" value="Genomic_DNA"/>
</dbReference>
<keyword evidence="6" id="KW-0239">DNA-directed DNA polymerase</keyword>
<dbReference type="GO" id="GO:0039693">
    <property type="term" value="P:viral DNA genome replication"/>
    <property type="evidence" value="ECO:0007669"/>
    <property type="project" value="UniProtKB-KW"/>
</dbReference>
<evidence type="ECO:0000313" key="13">
    <source>
        <dbReference type="EMBL" id="AIG63109.1"/>
    </source>
</evidence>
<evidence type="ECO:0000313" key="18">
    <source>
        <dbReference type="EMBL" id="AMN16315.1"/>
    </source>
</evidence>
<evidence type="ECO:0000259" key="11">
    <source>
        <dbReference type="Pfam" id="PF00136"/>
    </source>
</evidence>
<keyword evidence="5" id="KW-0548">Nucleotidyltransferase</keyword>
<keyword evidence="7" id="KW-1194">Viral DNA replication</keyword>
<keyword evidence="4" id="KW-0808">Transferase</keyword>
<evidence type="ECO:0000259" key="12">
    <source>
        <dbReference type="Pfam" id="PF03104"/>
    </source>
</evidence>
<feature type="domain" description="DNA-directed DNA polymerase family B multifunctional" evidence="11">
    <location>
        <begin position="525"/>
        <end position="881"/>
    </location>
</feature>
<dbReference type="SUPFAM" id="SSF53098">
    <property type="entry name" value="Ribonuclease H-like"/>
    <property type="match status" value="1"/>
</dbReference>